<evidence type="ECO:0000313" key="6">
    <source>
        <dbReference type="Proteomes" id="UP001459714"/>
    </source>
</evidence>
<dbReference type="InterPro" id="IPR000524">
    <property type="entry name" value="Tscrpt_reg_HTH_GntR"/>
</dbReference>
<dbReference type="Gene3D" id="1.10.10.10">
    <property type="entry name" value="Winged helix-like DNA-binding domain superfamily/Winged helix DNA-binding domain"/>
    <property type="match status" value="1"/>
</dbReference>
<dbReference type="SUPFAM" id="SSF46785">
    <property type="entry name" value="Winged helix' DNA-binding domain"/>
    <property type="match status" value="1"/>
</dbReference>
<accession>A0ABU9K0Y9</accession>
<sequence>MGQRQYQQKVYLETFEKIKEIIQERNLQPGDRLPSERELTDLLHVGRSSVREALRAMELLGLIETRRGEGTFIVDFRKHQLVELLSSFVFQRENADHDILEVKRIIETSGIYKLVFNRTYIDISQWNEKYFDREKFFERILILTDNQLLLKIWYILSEFIRLLQFTNPIEKKNYIELLTAINSGNWDQALSIYMLYFDQAKPIQ</sequence>
<dbReference type="InterPro" id="IPR036390">
    <property type="entry name" value="WH_DNA-bd_sf"/>
</dbReference>
<dbReference type="EMBL" id="JBBYAK010000001">
    <property type="protein sequence ID" value="MEL3958127.1"/>
    <property type="molecule type" value="Genomic_DNA"/>
</dbReference>
<reference evidence="5 6" key="1">
    <citation type="submission" date="2024-03" db="EMBL/GenBank/DDBJ databases">
        <title>Bacilli Hybrid Assemblies.</title>
        <authorList>
            <person name="Kovac J."/>
        </authorList>
    </citation>
    <scope>NUCLEOTIDE SEQUENCE [LARGE SCALE GENOMIC DNA]</scope>
    <source>
        <strain evidence="5 6">FSL M8-0022</strain>
    </source>
</reference>
<protein>
    <submittedName>
        <fullName evidence="5">GntR family transcriptional regulator</fullName>
    </submittedName>
</protein>
<dbReference type="PANTHER" id="PTHR43537">
    <property type="entry name" value="TRANSCRIPTIONAL REGULATOR, GNTR FAMILY"/>
    <property type="match status" value="1"/>
</dbReference>
<dbReference type="PROSITE" id="PS50949">
    <property type="entry name" value="HTH_GNTR"/>
    <property type="match status" value="1"/>
</dbReference>
<organism evidence="5 6">
    <name type="scientific">Caldifermentibacillus hisashii</name>
    <dbReference type="NCBI Taxonomy" id="996558"/>
    <lineage>
        <taxon>Bacteria</taxon>
        <taxon>Bacillati</taxon>
        <taxon>Bacillota</taxon>
        <taxon>Bacilli</taxon>
        <taxon>Bacillales</taxon>
        <taxon>Bacillaceae</taxon>
        <taxon>Caldifermentibacillus</taxon>
    </lineage>
</organism>
<evidence type="ECO:0000256" key="3">
    <source>
        <dbReference type="ARBA" id="ARBA00023163"/>
    </source>
</evidence>
<evidence type="ECO:0000259" key="4">
    <source>
        <dbReference type="PROSITE" id="PS50949"/>
    </source>
</evidence>
<keyword evidence="6" id="KW-1185">Reference proteome</keyword>
<dbReference type="RefSeq" id="WP_342020396.1">
    <property type="nucleotide sequence ID" value="NZ_JBBYAK010000001.1"/>
</dbReference>
<evidence type="ECO:0000256" key="2">
    <source>
        <dbReference type="ARBA" id="ARBA00023125"/>
    </source>
</evidence>
<evidence type="ECO:0000256" key="1">
    <source>
        <dbReference type="ARBA" id="ARBA00023015"/>
    </source>
</evidence>
<dbReference type="PANTHER" id="PTHR43537:SF54">
    <property type="entry name" value="TRANSCRIPTIONAL REGULATOR, GNTR FAMILY"/>
    <property type="match status" value="1"/>
</dbReference>
<dbReference type="SMART" id="SM00345">
    <property type="entry name" value="HTH_GNTR"/>
    <property type="match status" value="1"/>
</dbReference>
<dbReference type="InterPro" id="IPR036388">
    <property type="entry name" value="WH-like_DNA-bd_sf"/>
</dbReference>
<proteinExistence type="predicted"/>
<gene>
    <name evidence="5" type="ORF">NST17_13110</name>
</gene>
<keyword evidence="2" id="KW-0238">DNA-binding</keyword>
<comment type="caution">
    <text evidence="5">The sequence shown here is derived from an EMBL/GenBank/DDBJ whole genome shotgun (WGS) entry which is preliminary data.</text>
</comment>
<dbReference type="Proteomes" id="UP001459714">
    <property type="component" value="Unassembled WGS sequence"/>
</dbReference>
<feature type="domain" description="HTH gntR-type" evidence="4">
    <location>
        <begin position="8"/>
        <end position="76"/>
    </location>
</feature>
<dbReference type="Pfam" id="PF00392">
    <property type="entry name" value="GntR"/>
    <property type="match status" value="1"/>
</dbReference>
<keyword evidence="1" id="KW-0805">Transcription regulation</keyword>
<dbReference type="PRINTS" id="PR00035">
    <property type="entry name" value="HTHGNTR"/>
</dbReference>
<dbReference type="CDD" id="cd07377">
    <property type="entry name" value="WHTH_GntR"/>
    <property type="match status" value="1"/>
</dbReference>
<keyword evidence="3" id="KW-0804">Transcription</keyword>
<name>A0ABU9K0Y9_9BACI</name>
<evidence type="ECO:0000313" key="5">
    <source>
        <dbReference type="EMBL" id="MEL3958127.1"/>
    </source>
</evidence>